<evidence type="ECO:0000256" key="10">
    <source>
        <dbReference type="SAM" id="Coils"/>
    </source>
</evidence>
<keyword evidence="9" id="KW-0966">Cell projection</keyword>
<evidence type="ECO:0000256" key="9">
    <source>
        <dbReference type="ARBA" id="ARBA00023273"/>
    </source>
</evidence>
<keyword evidence="8" id="KW-0206">Cytoskeleton</keyword>
<evidence type="ECO:0000256" key="4">
    <source>
        <dbReference type="ARBA" id="ARBA00021752"/>
    </source>
</evidence>
<reference evidence="11" key="1">
    <citation type="submission" date="2006-10" db="EMBL/GenBank/DDBJ databases">
        <authorList>
            <person name="Amadeo P."/>
            <person name="Zhao Q."/>
            <person name="Wortman J."/>
            <person name="Fraser-Liggett C."/>
            <person name="Carlton J."/>
        </authorList>
    </citation>
    <scope>NUCLEOTIDE SEQUENCE</scope>
    <source>
        <strain evidence="11">G3</strain>
    </source>
</reference>
<dbReference type="KEGG" id="tva:5467059"/>
<protein>
    <recommendedName>
        <fullName evidence="4">Dynein regulatory complex protein 10</fullName>
    </recommendedName>
</protein>
<sequence>MSTNDALKVSSVGAKRILCILDECRKRVELSLLLPTIGDFIESNDEIPPIIKEYSAEFHNHKKYLMEIMTTDGYPKPGYETAFDEEVLICMELSRELSREMDNYAQLFKPIIDQRNEAVGYKPKIVQYLDEMINLETEFFSKHVKDDKKRNRIVSEIQQMENINREHIEILKQKEISAVREKELKIRAKEEELDAIKKQLVQARSMELPLLQEDKLEDELGTHEENLRSQLGDVRIKIGSAQKKDVDHEGTNRRLVRKEEEQLQNLISKYDTEMAALEEESKNSFEKMTKLEGDVAKLRCELITLNEKRAPAIADERYFTQLHIRQSKQMYDMLQSIKTLQGCVRIFLRNAPKPKKKKQKKK</sequence>
<dbReference type="RefSeq" id="XP_001582497.1">
    <property type="nucleotide sequence ID" value="XM_001582447.1"/>
</dbReference>
<name>A2DDY5_TRIV3</name>
<dbReference type="EMBL" id="DS113190">
    <property type="protein sequence ID" value="EAY21511.1"/>
    <property type="molecule type" value="Genomic_DNA"/>
</dbReference>
<evidence type="ECO:0000313" key="11">
    <source>
        <dbReference type="EMBL" id="EAY21511.1"/>
    </source>
</evidence>
<comment type="subcellular location">
    <subcellularLocation>
        <location evidence="2">Cytoplasm</location>
        <location evidence="2">Cytoskeleton</location>
        <location evidence="2">Flagellum axoneme</location>
    </subcellularLocation>
</comment>
<dbReference type="PANTHER" id="PTHR31598:SF1">
    <property type="entry name" value="DYNEIN REGULATORY COMPLEX PROTEIN 10"/>
    <property type="match status" value="1"/>
</dbReference>
<comment type="similarity">
    <text evidence="3">Belongs to the DRC10 family.</text>
</comment>
<keyword evidence="10" id="KW-0175">Coiled coil</keyword>
<evidence type="ECO:0000256" key="3">
    <source>
        <dbReference type="ARBA" id="ARBA00009071"/>
    </source>
</evidence>
<dbReference type="InterPro" id="IPR042815">
    <property type="entry name" value="DRC10"/>
</dbReference>
<evidence type="ECO:0000256" key="8">
    <source>
        <dbReference type="ARBA" id="ARBA00023212"/>
    </source>
</evidence>
<organism evidence="11 12">
    <name type="scientific">Trichomonas vaginalis (strain ATCC PRA-98 / G3)</name>
    <dbReference type="NCBI Taxonomy" id="412133"/>
    <lineage>
        <taxon>Eukaryota</taxon>
        <taxon>Metamonada</taxon>
        <taxon>Parabasalia</taxon>
        <taxon>Trichomonadida</taxon>
        <taxon>Trichomonadidae</taxon>
        <taxon>Trichomonas</taxon>
    </lineage>
</organism>
<proteinExistence type="inferred from homology"/>
<dbReference type="VEuPathDB" id="TrichDB:TVAG_199500"/>
<evidence type="ECO:0000256" key="2">
    <source>
        <dbReference type="ARBA" id="ARBA00004611"/>
    </source>
</evidence>
<keyword evidence="12" id="KW-1185">Reference proteome</keyword>
<keyword evidence="6" id="KW-0282">Flagellum</keyword>
<dbReference type="Proteomes" id="UP000001542">
    <property type="component" value="Unassembled WGS sequence"/>
</dbReference>
<dbReference type="VEuPathDB" id="TrichDB:TVAGG3_1000110"/>
<evidence type="ECO:0000256" key="7">
    <source>
        <dbReference type="ARBA" id="ARBA00023069"/>
    </source>
</evidence>
<keyword evidence="7" id="KW-0969">Cilium</keyword>
<dbReference type="InParanoid" id="A2DDY5"/>
<dbReference type="SMR" id="A2DDY5"/>
<dbReference type="PANTHER" id="PTHR31598">
    <property type="entry name" value="IQ DOMAIN-CONTAINING PROTEIN D"/>
    <property type="match status" value="1"/>
</dbReference>
<dbReference type="AlphaFoldDB" id="A2DDY5"/>
<feature type="coiled-coil region" evidence="10">
    <location>
        <begin position="256"/>
        <end position="308"/>
    </location>
</feature>
<keyword evidence="5" id="KW-0963">Cytoplasm</keyword>
<evidence type="ECO:0000256" key="1">
    <source>
        <dbReference type="ARBA" id="ARBA00003029"/>
    </source>
</evidence>
<accession>A2DDY5</accession>
<evidence type="ECO:0000313" key="12">
    <source>
        <dbReference type="Proteomes" id="UP000001542"/>
    </source>
</evidence>
<reference evidence="11" key="2">
    <citation type="journal article" date="2007" name="Science">
        <title>Draft genome sequence of the sexually transmitted pathogen Trichomonas vaginalis.</title>
        <authorList>
            <person name="Carlton J.M."/>
            <person name="Hirt R.P."/>
            <person name="Silva J.C."/>
            <person name="Delcher A.L."/>
            <person name="Schatz M."/>
            <person name="Zhao Q."/>
            <person name="Wortman J.R."/>
            <person name="Bidwell S.L."/>
            <person name="Alsmark U.C.M."/>
            <person name="Besteiro S."/>
            <person name="Sicheritz-Ponten T."/>
            <person name="Noel C.J."/>
            <person name="Dacks J.B."/>
            <person name="Foster P.G."/>
            <person name="Simillion C."/>
            <person name="Van de Peer Y."/>
            <person name="Miranda-Saavedra D."/>
            <person name="Barton G.J."/>
            <person name="Westrop G.D."/>
            <person name="Mueller S."/>
            <person name="Dessi D."/>
            <person name="Fiori P.L."/>
            <person name="Ren Q."/>
            <person name="Paulsen I."/>
            <person name="Zhang H."/>
            <person name="Bastida-Corcuera F.D."/>
            <person name="Simoes-Barbosa A."/>
            <person name="Brown M.T."/>
            <person name="Hayes R.D."/>
            <person name="Mukherjee M."/>
            <person name="Okumura C.Y."/>
            <person name="Schneider R."/>
            <person name="Smith A.J."/>
            <person name="Vanacova S."/>
            <person name="Villalvazo M."/>
            <person name="Haas B.J."/>
            <person name="Pertea M."/>
            <person name="Feldblyum T.V."/>
            <person name="Utterback T.R."/>
            <person name="Shu C.L."/>
            <person name="Osoegawa K."/>
            <person name="de Jong P.J."/>
            <person name="Hrdy I."/>
            <person name="Horvathova L."/>
            <person name="Zubacova Z."/>
            <person name="Dolezal P."/>
            <person name="Malik S.B."/>
            <person name="Logsdon J.M. Jr."/>
            <person name="Henze K."/>
            <person name="Gupta A."/>
            <person name="Wang C.C."/>
            <person name="Dunne R.L."/>
            <person name="Upcroft J.A."/>
            <person name="Upcroft P."/>
            <person name="White O."/>
            <person name="Salzberg S.L."/>
            <person name="Tang P."/>
            <person name="Chiu C.-H."/>
            <person name="Lee Y.-S."/>
            <person name="Embley T.M."/>
            <person name="Coombs G.H."/>
            <person name="Mottram J.C."/>
            <person name="Tachezy J."/>
            <person name="Fraser-Liggett C.M."/>
            <person name="Johnson P.J."/>
        </authorList>
    </citation>
    <scope>NUCLEOTIDE SEQUENCE [LARGE SCALE GENOMIC DNA]</scope>
    <source>
        <strain evidence="11">G3</strain>
    </source>
</reference>
<comment type="function">
    <text evidence="1">Component of the nexin-dynein regulatory complex (N-DRC), a key regulator of ciliary/flagellar motility which maintains the alignment and integrity of the distal axoneme and regulates microtubule sliding in motile axonemes.</text>
</comment>
<gene>
    <name evidence="11" type="ORF">TVAG_199500</name>
</gene>
<feature type="coiled-coil region" evidence="10">
    <location>
        <begin position="172"/>
        <end position="206"/>
    </location>
</feature>
<evidence type="ECO:0000256" key="5">
    <source>
        <dbReference type="ARBA" id="ARBA00022490"/>
    </source>
</evidence>
<evidence type="ECO:0000256" key="6">
    <source>
        <dbReference type="ARBA" id="ARBA00022846"/>
    </source>
</evidence>